<dbReference type="STRING" id="349124.Hhal_1348"/>
<dbReference type="NCBIfam" id="TIGR02467">
    <property type="entry name" value="CbiE"/>
    <property type="match status" value="1"/>
</dbReference>
<dbReference type="Proteomes" id="UP000000647">
    <property type="component" value="Chromosome"/>
</dbReference>
<reference evidence="7 8" key="2">
    <citation type="journal article" date="2013" name="Stand. Genomic Sci.">
        <title>Complete genome sequence of Halorhodospira halophila SL1.</title>
        <authorList>
            <person name="Challacombe J.F."/>
            <person name="Majid S."/>
            <person name="Deole R."/>
            <person name="Brettin T.S."/>
            <person name="Bruce D."/>
            <person name="Delano S.F."/>
            <person name="Detter J.C."/>
            <person name="Gleasner C.D."/>
            <person name="Han C.S."/>
            <person name="Misra M."/>
            <person name="Reitenga K.G."/>
            <person name="Mikhailova N."/>
            <person name="Woyke T."/>
            <person name="Pitluck S."/>
            <person name="Nolan M."/>
            <person name="Land M.L."/>
            <person name="Saunders E."/>
            <person name="Tapia R."/>
            <person name="Lapidus A."/>
            <person name="Ivanova N."/>
            <person name="Hoff W.D."/>
        </authorList>
    </citation>
    <scope>NUCLEOTIDE SEQUENCE [LARGE SCALE GENOMIC DNA]</scope>
    <source>
        <strain evidence="8">DSM 244 / SL1</strain>
    </source>
</reference>
<feature type="domain" description="Tetrapyrrole methylase" evidence="6">
    <location>
        <begin position="5"/>
        <end position="209"/>
    </location>
</feature>
<dbReference type="Gene3D" id="3.40.1010.10">
    <property type="entry name" value="Cobalt-precorrin-4 Transmethylase, Domain 1"/>
    <property type="match status" value="1"/>
</dbReference>
<dbReference type="InterPro" id="IPR035996">
    <property type="entry name" value="4pyrrol_Methylase_sf"/>
</dbReference>
<reference evidence="8" key="1">
    <citation type="submission" date="2006-12" db="EMBL/GenBank/DDBJ databases">
        <title>Complete sequence of Halorhodospira halophila SL1.</title>
        <authorList>
            <consortium name="US DOE Joint Genome Institute"/>
            <person name="Copeland A."/>
            <person name="Lucas S."/>
            <person name="Lapidus A."/>
            <person name="Barry K."/>
            <person name="Detter J.C."/>
            <person name="Glavina del Rio T."/>
            <person name="Hammon N."/>
            <person name="Israni S."/>
            <person name="Dalin E."/>
            <person name="Tice H."/>
            <person name="Pitluck S."/>
            <person name="Saunders E."/>
            <person name="Brettin T."/>
            <person name="Bruce D."/>
            <person name="Han C."/>
            <person name="Tapia R."/>
            <person name="Schmutz J."/>
            <person name="Larimer F."/>
            <person name="Land M."/>
            <person name="Hauser L."/>
            <person name="Kyrpides N."/>
            <person name="Mikhailova N."/>
            <person name="Hoff W."/>
            <person name="Richardson P."/>
        </authorList>
    </citation>
    <scope>NUCLEOTIDE SEQUENCE [LARGE SCALE GENOMIC DNA]</scope>
    <source>
        <strain evidence="8">DSM 244 / SL1</strain>
    </source>
</reference>
<dbReference type="KEGG" id="hha:Hhal_1348"/>
<dbReference type="HOGENOM" id="CLU_031955_1_2_6"/>
<dbReference type="Gene3D" id="3.40.50.150">
    <property type="entry name" value="Vaccinia Virus protein VP39"/>
    <property type="match status" value="1"/>
</dbReference>
<evidence type="ECO:0000259" key="6">
    <source>
        <dbReference type="Pfam" id="PF00590"/>
    </source>
</evidence>
<dbReference type="GO" id="GO:0046025">
    <property type="term" value="F:precorrin-6Y C5,15-methyltransferase (decarboxylating) activity"/>
    <property type="evidence" value="ECO:0007669"/>
    <property type="project" value="UniProtKB-EC"/>
</dbReference>
<dbReference type="CDD" id="cd11644">
    <property type="entry name" value="Precorrin-6Y-MT"/>
    <property type="match status" value="1"/>
</dbReference>
<dbReference type="GO" id="GO:0009236">
    <property type="term" value="P:cobalamin biosynthetic process"/>
    <property type="evidence" value="ECO:0007669"/>
    <property type="project" value="UniProtKB-UniPathway"/>
</dbReference>
<dbReference type="UniPathway" id="UPA00148"/>
<dbReference type="NCBIfam" id="TIGR02469">
    <property type="entry name" value="CbiT"/>
    <property type="match status" value="1"/>
</dbReference>
<dbReference type="Pfam" id="PF01135">
    <property type="entry name" value="PCMT"/>
    <property type="match status" value="1"/>
</dbReference>
<dbReference type="InterPro" id="IPR012818">
    <property type="entry name" value="CbiE"/>
</dbReference>
<evidence type="ECO:0000313" key="7">
    <source>
        <dbReference type="EMBL" id="ABM62115.1"/>
    </source>
</evidence>
<keyword evidence="2" id="KW-0169">Cobalamin biosynthesis</keyword>
<dbReference type="InterPro" id="IPR006365">
    <property type="entry name" value="Cbl_synth_CobL"/>
</dbReference>
<evidence type="ECO:0000256" key="4">
    <source>
        <dbReference type="ARBA" id="ARBA00022679"/>
    </source>
</evidence>
<protein>
    <submittedName>
        <fullName evidence="7">Precorrin-6Y C5,15-methyltransferase (Decarboxylating)</fullName>
        <ecNumber evidence="7">2.1.1.132</ecNumber>
    </submittedName>
</protein>
<dbReference type="InterPro" id="IPR014777">
    <property type="entry name" value="4pyrrole_Mease_sub1"/>
</dbReference>
<proteinExistence type="predicted"/>
<dbReference type="EMBL" id="CP000544">
    <property type="protein sequence ID" value="ABM62115.1"/>
    <property type="molecule type" value="Genomic_DNA"/>
</dbReference>
<dbReference type="PANTHER" id="PTHR43182">
    <property type="entry name" value="COBALT-PRECORRIN-6B C(15)-METHYLTRANSFERASE (DECARBOXYLATING)"/>
    <property type="match status" value="1"/>
</dbReference>
<keyword evidence="3 7" id="KW-0489">Methyltransferase</keyword>
<comment type="pathway">
    <text evidence="1">Cofactor biosynthesis; adenosylcobalamin biosynthesis.</text>
</comment>
<dbReference type="InterPro" id="IPR014008">
    <property type="entry name" value="Cbl_synth_MTase_CbiT"/>
</dbReference>
<dbReference type="CDD" id="cd02440">
    <property type="entry name" value="AdoMet_MTases"/>
    <property type="match status" value="1"/>
</dbReference>
<dbReference type="InterPro" id="IPR050714">
    <property type="entry name" value="Cobalamin_biosynth_MTase"/>
</dbReference>
<evidence type="ECO:0000256" key="2">
    <source>
        <dbReference type="ARBA" id="ARBA00022573"/>
    </source>
</evidence>
<organism evidence="7 8">
    <name type="scientific">Halorhodospira halophila (strain DSM 244 / SL1)</name>
    <name type="common">Ectothiorhodospira halophila (strain DSM 244 / SL1)</name>
    <dbReference type="NCBI Taxonomy" id="349124"/>
    <lineage>
        <taxon>Bacteria</taxon>
        <taxon>Pseudomonadati</taxon>
        <taxon>Pseudomonadota</taxon>
        <taxon>Gammaproteobacteria</taxon>
        <taxon>Chromatiales</taxon>
        <taxon>Ectothiorhodospiraceae</taxon>
        <taxon>Halorhodospira</taxon>
    </lineage>
</organism>
<dbReference type="EC" id="2.1.1.132" evidence="7"/>
<dbReference type="PANTHER" id="PTHR43182:SF1">
    <property type="entry name" value="COBALT-PRECORRIN-7 C(5)-METHYLTRANSFERASE"/>
    <property type="match status" value="1"/>
</dbReference>
<name>A1WWQ3_HALHL</name>
<keyword evidence="4 7" id="KW-0808">Transferase</keyword>
<dbReference type="GO" id="GO:0032259">
    <property type="term" value="P:methylation"/>
    <property type="evidence" value="ECO:0007669"/>
    <property type="project" value="UniProtKB-KW"/>
</dbReference>
<accession>A1WWQ3</accession>
<dbReference type="RefSeq" id="WP_011814137.1">
    <property type="nucleotide sequence ID" value="NC_008789.1"/>
</dbReference>
<dbReference type="InterPro" id="IPR000878">
    <property type="entry name" value="4pyrrol_Mease"/>
</dbReference>
<dbReference type="SUPFAM" id="SSF53790">
    <property type="entry name" value="Tetrapyrrole methylase"/>
    <property type="match status" value="1"/>
</dbReference>
<dbReference type="eggNOG" id="COG2241">
    <property type="taxonomic scope" value="Bacteria"/>
</dbReference>
<dbReference type="InterPro" id="IPR029063">
    <property type="entry name" value="SAM-dependent_MTases_sf"/>
</dbReference>
<dbReference type="GO" id="GO:0008276">
    <property type="term" value="F:protein methyltransferase activity"/>
    <property type="evidence" value="ECO:0007669"/>
    <property type="project" value="InterPro"/>
</dbReference>
<dbReference type="SUPFAM" id="SSF53335">
    <property type="entry name" value="S-adenosyl-L-methionine-dependent methyltransferases"/>
    <property type="match status" value="1"/>
</dbReference>
<evidence type="ECO:0000313" key="8">
    <source>
        <dbReference type="Proteomes" id="UP000000647"/>
    </source>
</evidence>
<sequence length="431" mass="45814">MTPVCTIVGVLDDGPDGLAPVAREAIAGADLLIGGRRVLEGFAPLAPGAQRRDLTGAVAEVPAWIETAAAEGQRVVVLASGDPLCHGIGERITSHLGAERCRVLPAPSLVQLACARLGWPVAQTAIASVHGPVAGDWSAQTAAPEHPLSGVLRALADHDRVAVYTTGENGADWLARQLQAVGYRDTELEVAAVARIGREDEALYPPAPLGTAAARHYPQPHVALVRRRATLDWPFAGVDEAFAQRRPQRGLITKREVRAVTLAGLALTPDSRVWDIGTGSGAVALEAARLCPRGHVWAMERRAEDLAIAEENRRRRRVGNVTLHHGRAPQGLDAWLDPDAVFIGGSGGALGELIDLCLRRLRPAGRLVINLVTLENLHQATARLDAAAAAGVADWEAIQLQAHRSGELAGMRTFRAENPVWILMANKTESA</sequence>
<evidence type="ECO:0000256" key="5">
    <source>
        <dbReference type="ARBA" id="ARBA00022691"/>
    </source>
</evidence>
<dbReference type="PIRSF" id="PIRSF036428">
    <property type="entry name" value="CobL"/>
    <property type="match status" value="1"/>
</dbReference>
<dbReference type="OrthoDB" id="9787825at2"/>
<evidence type="ECO:0000256" key="1">
    <source>
        <dbReference type="ARBA" id="ARBA00004953"/>
    </source>
</evidence>
<evidence type="ECO:0000256" key="3">
    <source>
        <dbReference type="ARBA" id="ARBA00022603"/>
    </source>
</evidence>
<dbReference type="AlphaFoldDB" id="A1WWQ3"/>
<gene>
    <name evidence="7" type="ordered locus">Hhal_1348</name>
</gene>
<keyword evidence="8" id="KW-1185">Reference proteome</keyword>
<keyword evidence="5" id="KW-0949">S-adenosyl-L-methionine</keyword>
<dbReference type="Pfam" id="PF00590">
    <property type="entry name" value="TP_methylase"/>
    <property type="match status" value="1"/>
</dbReference>
<dbReference type="eggNOG" id="COG2242">
    <property type="taxonomic scope" value="Bacteria"/>
</dbReference>